<dbReference type="NCBIfam" id="TIGR02537">
    <property type="entry name" value="arch_flag_Nterm"/>
    <property type="match status" value="1"/>
</dbReference>
<proteinExistence type="predicted"/>
<dbReference type="Pfam" id="PF07790">
    <property type="entry name" value="Pilin_N"/>
    <property type="match status" value="1"/>
</dbReference>
<keyword evidence="4" id="KW-1185">Reference proteome</keyword>
<protein>
    <submittedName>
        <fullName evidence="3">Type IV pilin N-terminal domain-containing protein</fullName>
    </submittedName>
</protein>
<comment type="caution">
    <text evidence="3">The sequence shown here is derived from an EMBL/GenBank/DDBJ whole genome shotgun (WGS) entry which is preliminary data.</text>
</comment>
<dbReference type="EMBL" id="JAPTGC010000001">
    <property type="protein sequence ID" value="MCZ0861746.1"/>
    <property type="molecule type" value="Genomic_DNA"/>
</dbReference>
<keyword evidence="1" id="KW-1133">Transmembrane helix</keyword>
<keyword evidence="1" id="KW-0812">Transmembrane</keyword>
<evidence type="ECO:0000313" key="3">
    <source>
        <dbReference type="EMBL" id="MCZ0861746.1"/>
    </source>
</evidence>
<feature type="transmembrane region" description="Helical" evidence="1">
    <location>
        <begin position="12"/>
        <end position="37"/>
    </location>
</feature>
<sequence>MMYRQKEKKDPAVSPVVGVMLMLVVTIIIAAVVSSFASGLGDTTEPAPVASYEFTINAGIEENTRSSSGRYPFELRVLQGDSIPSKDLQIITTYTVPETYRGVGLTHAGKVIKHTLDGSISPLTAAGRLDSTVAIDEDAEGYPFTPQVSGYPDTLYPPTNNFMQTSVFGLCTFEPTITYYFRHPSWVLGFDVSDEQYGFGEGSVVHITVIHTPSGKTIFDKDVIAKW</sequence>
<evidence type="ECO:0000259" key="2">
    <source>
        <dbReference type="Pfam" id="PF07790"/>
    </source>
</evidence>
<name>A0ABT4IJ36_9EURY</name>
<gene>
    <name evidence="3" type="ORF">O0S09_00560</name>
</gene>
<feature type="domain" description="Archaeal Type IV pilin N-terminal" evidence="2">
    <location>
        <begin position="12"/>
        <end position="95"/>
    </location>
</feature>
<dbReference type="InterPro" id="IPR013373">
    <property type="entry name" value="Flagellin/pilin_N_arc"/>
</dbReference>
<evidence type="ECO:0000256" key="1">
    <source>
        <dbReference type="SAM" id="Phobius"/>
    </source>
</evidence>
<dbReference type="InterPro" id="IPR012859">
    <property type="entry name" value="Pilin_N_archaeal"/>
</dbReference>
<accession>A0ABT4IJ36</accession>
<organism evidence="3 4">
    <name type="scientific">Methanocorpusculum vombati</name>
    <dbReference type="NCBI Taxonomy" id="3002864"/>
    <lineage>
        <taxon>Archaea</taxon>
        <taxon>Methanobacteriati</taxon>
        <taxon>Methanobacteriota</taxon>
        <taxon>Stenosarchaea group</taxon>
        <taxon>Methanomicrobia</taxon>
        <taxon>Methanomicrobiales</taxon>
        <taxon>Methanocorpusculaceae</taxon>
        <taxon>Methanocorpusculum</taxon>
    </lineage>
</organism>
<dbReference type="RefSeq" id="WP_268921926.1">
    <property type="nucleotide sequence ID" value="NZ_JAPTGC010000001.1"/>
</dbReference>
<reference evidence="3" key="1">
    <citation type="submission" date="2022-12" db="EMBL/GenBank/DDBJ databases">
        <title>Isolation and characterisation of novel Methanocorpusculum spp. from native Australian herbivores indicates the genus is ancestrally host-associated.</title>
        <authorList>
            <person name="Volmer J.G."/>
            <person name="Soo R.M."/>
            <person name="Evans P.N."/>
            <person name="Hoedt E.C."/>
            <person name="Astorga Alsina A.L."/>
            <person name="Woodcroft B.J."/>
            <person name="Tyson G.W."/>
            <person name="Hugenholtz P."/>
            <person name="Morrison M."/>
        </authorList>
    </citation>
    <scope>NUCLEOTIDE SEQUENCE</scope>
    <source>
        <strain evidence="3">CW153</strain>
    </source>
</reference>
<keyword evidence="1" id="KW-0472">Membrane</keyword>
<evidence type="ECO:0000313" key="4">
    <source>
        <dbReference type="Proteomes" id="UP001141336"/>
    </source>
</evidence>
<dbReference type="Proteomes" id="UP001141336">
    <property type="component" value="Unassembled WGS sequence"/>
</dbReference>